<comment type="subcellular location">
    <subcellularLocation>
        <location evidence="1">Mitochondrion matrix</location>
    </subcellularLocation>
</comment>
<keyword evidence="3" id="KW-0143">Chaperone</keyword>
<protein>
    <submittedName>
        <fullName evidence="5">Mitochondrial zinc maintenance protein</fullName>
    </submittedName>
</protein>
<feature type="region of interest" description="Disordered" evidence="4">
    <location>
        <begin position="88"/>
        <end position="112"/>
    </location>
</feature>
<dbReference type="InterPro" id="IPR045298">
    <property type="entry name" value="Complex1_LYR_LYRM7"/>
</dbReference>
<gene>
    <name evidence="5" type="ORF">HKI87_01g04740</name>
</gene>
<proteinExistence type="predicted"/>
<name>A0AAX4NYF6_9CHLO</name>
<evidence type="ECO:0000256" key="1">
    <source>
        <dbReference type="ARBA" id="ARBA00004305"/>
    </source>
</evidence>
<evidence type="ECO:0000256" key="3">
    <source>
        <dbReference type="ARBA" id="ARBA00023186"/>
    </source>
</evidence>
<dbReference type="AlphaFoldDB" id="A0AAX4NYF6"/>
<evidence type="ECO:0000313" key="5">
    <source>
        <dbReference type="EMBL" id="WZN58949.1"/>
    </source>
</evidence>
<dbReference type="EMBL" id="CP151501">
    <property type="protein sequence ID" value="WZN58949.1"/>
    <property type="molecule type" value="Genomic_DNA"/>
</dbReference>
<accession>A0AAX4NYF6</accession>
<dbReference type="PANTHER" id="PTHR46749:SF1">
    <property type="entry name" value="COMPLEX III ASSEMBLY FACTOR LYRM7"/>
    <property type="match status" value="1"/>
</dbReference>
<organism evidence="5 6">
    <name type="scientific">Chloropicon roscoffensis</name>
    <dbReference type="NCBI Taxonomy" id="1461544"/>
    <lineage>
        <taxon>Eukaryota</taxon>
        <taxon>Viridiplantae</taxon>
        <taxon>Chlorophyta</taxon>
        <taxon>Chloropicophyceae</taxon>
        <taxon>Chloropicales</taxon>
        <taxon>Chloropicaceae</taxon>
        <taxon>Chloropicon</taxon>
    </lineage>
</organism>
<keyword evidence="6" id="KW-1185">Reference proteome</keyword>
<dbReference type="InterPro" id="IPR050435">
    <property type="entry name" value="MZM1/LYRM7"/>
</dbReference>
<dbReference type="GO" id="GO:0034551">
    <property type="term" value="P:mitochondrial respiratory chain complex III assembly"/>
    <property type="evidence" value="ECO:0007669"/>
    <property type="project" value="InterPro"/>
</dbReference>
<evidence type="ECO:0000256" key="4">
    <source>
        <dbReference type="SAM" id="MobiDB-lite"/>
    </source>
</evidence>
<keyword evidence="2" id="KW-0496">Mitochondrion</keyword>
<dbReference type="CDD" id="cd20267">
    <property type="entry name" value="Complex1_LYR_LYRM7"/>
    <property type="match status" value="1"/>
</dbReference>
<dbReference type="PANTHER" id="PTHR46749">
    <property type="entry name" value="COMPLEX III ASSEMBLY FACTOR LYRM7"/>
    <property type="match status" value="1"/>
</dbReference>
<dbReference type="Proteomes" id="UP001472866">
    <property type="component" value="Chromosome 01"/>
</dbReference>
<reference evidence="5 6" key="1">
    <citation type="submission" date="2024-03" db="EMBL/GenBank/DDBJ databases">
        <title>Complete genome sequence of the green alga Chloropicon roscoffensis RCC1871.</title>
        <authorList>
            <person name="Lemieux C."/>
            <person name="Pombert J.-F."/>
            <person name="Otis C."/>
            <person name="Turmel M."/>
        </authorList>
    </citation>
    <scope>NUCLEOTIDE SEQUENCE [LARGE SCALE GENOMIC DNA]</scope>
    <source>
        <strain evidence="5 6">RCC1871</strain>
    </source>
</reference>
<evidence type="ECO:0000256" key="2">
    <source>
        <dbReference type="ARBA" id="ARBA00023128"/>
    </source>
</evidence>
<sequence length="112" mass="12589">MTTAVPRARQTALGAYRLLLRSVAQTFKGDESTLLAAKKEIRQKFEDSRGMSDEKARSDLIYEAYDAAEFIKTHVVQAELNEEGHYKMAASQQMAEDQPPEGWVEPPPQKCS</sequence>
<dbReference type="GO" id="GO:0005759">
    <property type="term" value="C:mitochondrial matrix"/>
    <property type="evidence" value="ECO:0007669"/>
    <property type="project" value="UniProtKB-SubCell"/>
</dbReference>
<dbReference type="GO" id="GO:0044183">
    <property type="term" value="F:protein folding chaperone"/>
    <property type="evidence" value="ECO:0007669"/>
    <property type="project" value="TreeGrafter"/>
</dbReference>
<evidence type="ECO:0000313" key="6">
    <source>
        <dbReference type="Proteomes" id="UP001472866"/>
    </source>
</evidence>